<accession>A0A1H7FP59</accession>
<dbReference type="Proteomes" id="UP000198521">
    <property type="component" value="Unassembled WGS sequence"/>
</dbReference>
<name>A0A1H7FP59_AQUAM</name>
<reference evidence="2 3" key="1">
    <citation type="submission" date="2016-10" db="EMBL/GenBank/DDBJ databases">
        <authorList>
            <person name="de Groot N.N."/>
        </authorList>
    </citation>
    <scope>NUCLEOTIDE SEQUENCE [LARGE SCALE GENOMIC DNA]</scope>
    <source>
        <strain evidence="2 3">DSM 25232</strain>
    </source>
</reference>
<protein>
    <recommendedName>
        <fullName evidence="4">PKD domain-containing protein</fullName>
    </recommendedName>
</protein>
<feature type="signal peptide" evidence="1">
    <location>
        <begin position="1"/>
        <end position="20"/>
    </location>
</feature>
<evidence type="ECO:0000313" key="3">
    <source>
        <dbReference type="Proteomes" id="UP000198521"/>
    </source>
</evidence>
<proteinExistence type="predicted"/>
<dbReference type="RefSeq" id="WP_091404030.1">
    <property type="nucleotide sequence ID" value="NZ_FOAB01000001.1"/>
</dbReference>
<keyword evidence="3" id="KW-1185">Reference proteome</keyword>
<dbReference type="STRING" id="1038014.SAMN04487910_0108"/>
<dbReference type="Gene3D" id="2.60.120.260">
    <property type="entry name" value="Galactose-binding domain-like"/>
    <property type="match status" value="1"/>
</dbReference>
<evidence type="ECO:0008006" key="4">
    <source>
        <dbReference type="Google" id="ProtNLM"/>
    </source>
</evidence>
<gene>
    <name evidence="2" type="ORF">SAMN04487910_0108</name>
</gene>
<organism evidence="2 3">
    <name type="scientific">Aquimarina amphilecti</name>
    <dbReference type="NCBI Taxonomy" id="1038014"/>
    <lineage>
        <taxon>Bacteria</taxon>
        <taxon>Pseudomonadati</taxon>
        <taxon>Bacteroidota</taxon>
        <taxon>Flavobacteriia</taxon>
        <taxon>Flavobacteriales</taxon>
        <taxon>Flavobacteriaceae</taxon>
        <taxon>Aquimarina</taxon>
    </lineage>
</organism>
<keyword evidence="1" id="KW-0732">Signal</keyword>
<dbReference type="OrthoDB" id="5381604at2"/>
<sequence>MKFLKLLLIIIILAAGFNSCKEDDISYAFEGISAPTEVNAVFDIASDDTGLVSVTPSGASTSSFEIFFGDVDNEEPTIISPGSTAEHVYGEGTFTARVVAIGATGLTSEFSQLLTISFRAPENLMITLDQDTVNPAIVNVSASADFATLFDVYFGDVENEEPSIIMPNETIEHIYETPGEYTVRVVARGAGVATTEATQVVTISEANDPVTLPVDFESFTINYGFTSFGDASSQVIDNPNQTGLNVSARVGQTIKPSGAQVFAGSFLQLENPIDFSVNKLFKVKVFSPKSGITVKLKVENISDGNIAHEVDVINNVANDWEELEFDFSTIDTNNEYQKVVIFFDFDIAGDDSEYLFDDIELTSSVMASIEGVWKLAPEAGALGVGPAPGDTSWFACDDVCVADRACYYDDLYVFDTDGSFSNVLSGETWIEGWQGGSDACGIPVAPYDGNTNATYNYDQVAGTLTINGEGAYIGLPKANNQGELPNVAVPNSITYDVSFIDDNTISVIVESGSGVFWQYRLVRETYATPIEGVWKLAPEAGALGVGPTPGDTSWFACDDACVLERACYYNDLYVFSANGTFSNVLNGESWIEGWQGGSDACGTPVTPHDGSNAATYTYDETAGTLTINGDGAYVGLAKANNQGELPNVAVPSSITYSLTFVDTNTISVFVEAGSGVFWQYRLIRL</sequence>
<dbReference type="EMBL" id="FOAB01000001">
    <property type="protein sequence ID" value="SEK26262.1"/>
    <property type="molecule type" value="Genomic_DNA"/>
</dbReference>
<evidence type="ECO:0000313" key="2">
    <source>
        <dbReference type="EMBL" id="SEK26262.1"/>
    </source>
</evidence>
<evidence type="ECO:0000256" key="1">
    <source>
        <dbReference type="SAM" id="SignalP"/>
    </source>
</evidence>
<feature type="chain" id="PRO_5011714565" description="PKD domain-containing protein" evidence="1">
    <location>
        <begin position="21"/>
        <end position="685"/>
    </location>
</feature>
<dbReference type="AlphaFoldDB" id="A0A1H7FP59"/>
<dbReference type="InterPro" id="IPR035986">
    <property type="entry name" value="PKD_dom_sf"/>
</dbReference>
<dbReference type="SUPFAM" id="SSF49299">
    <property type="entry name" value="PKD domain"/>
    <property type="match status" value="1"/>
</dbReference>